<dbReference type="Proteomes" id="UP000052020">
    <property type="component" value="Unassembled WGS sequence"/>
</dbReference>
<dbReference type="FunFam" id="3.40.640.10:FF:000004">
    <property type="entry name" value="Acetylornithine aminotransferase"/>
    <property type="match status" value="1"/>
</dbReference>
<evidence type="ECO:0000256" key="3">
    <source>
        <dbReference type="ARBA" id="ARBA00022679"/>
    </source>
</evidence>
<proteinExistence type="inferred from homology"/>
<comment type="similarity">
    <text evidence="5">Belongs to the class-III pyridoxal-phosphate-dependent aminotransferase family.</text>
</comment>
<evidence type="ECO:0000313" key="6">
    <source>
        <dbReference type="EMBL" id="KPJ62361.1"/>
    </source>
</evidence>
<dbReference type="InterPro" id="IPR015422">
    <property type="entry name" value="PyrdxlP-dep_Trfase_small"/>
</dbReference>
<evidence type="ECO:0000256" key="1">
    <source>
        <dbReference type="ARBA" id="ARBA00001933"/>
    </source>
</evidence>
<protein>
    <recommendedName>
        <fullName evidence="8">4-aminobutyrate aminotransferase</fullName>
    </recommendedName>
</protein>
<dbReference type="PANTHER" id="PTHR11986:SF79">
    <property type="entry name" value="ACETYLORNITHINE AMINOTRANSFERASE, MITOCHONDRIAL"/>
    <property type="match status" value="1"/>
</dbReference>
<keyword evidence="3" id="KW-0808">Transferase</keyword>
<reference evidence="6 7" key="1">
    <citation type="journal article" date="2015" name="Microbiome">
        <title>Genomic resolution of linkages in carbon, nitrogen, and sulfur cycling among widespread estuary sediment bacteria.</title>
        <authorList>
            <person name="Baker B.J."/>
            <person name="Lazar C.S."/>
            <person name="Teske A.P."/>
            <person name="Dick G.J."/>
        </authorList>
    </citation>
    <scope>NUCLEOTIDE SEQUENCE [LARGE SCALE GENOMIC DNA]</scope>
    <source>
        <strain evidence="6">DG_56</strain>
    </source>
</reference>
<keyword evidence="4 5" id="KW-0663">Pyridoxal phosphate</keyword>
<accession>A0A0S7XJV1</accession>
<evidence type="ECO:0008006" key="8">
    <source>
        <dbReference type="Google" id="ProtNLM"/>
    </source>
</evidence>
<dbReference type="GO" id="GO:0042802">
    <property type="term" value="F:identical protein binding"/>
    <property type="evidence" value="ECO:0007669"/>
    <property type="project" value="TreeGrafter"/>
</dbReference>
<keyword evidence="2" id="KW-0032">Aminotransferase</keyword>
<dbReference type="SUPFAM" id="SSF53383">
    <property type="entry name" value="PLP-dependent transferases"/>
    <property type="match status" value="1"/>
</dbReference>
<dbReference type="InterPro" id="IPR015421">
    <property type="entry name" value="PyrdxlP-dep_Trfase_major"/>
</dbReference>
<dbReference type="CDD" id="cd00610">
    <property type="entry name" value="OAT_like"/>
    <property type="match status" value="1"/>
</dbReference>
<dbReference type="Gene3D" id="3.40.640.10">
    <property type="entry name" value="Type I PLP-dependent aspartate aminotransferase-like (Major domain)"/>
    <property type="match status" value="1"/>
</dbReference>
<dbReference type="GO" id="GO:0030170">
    <property type="term" value="F:pyridoxal phosphate binding"/>
    <property type="evidence" value="ECO:0007669"/>
    <property type="project" value="InterPro"/>
</dbReference>
<evidence type="ECO:0000313" key="7">
    <source>
        <dbReference type="Proteomes" id="UP000052020"/>
    </source>
</evidence>
<dbReference type="AlphaFoldDB" id="A0A0S7XJV1"/>
<dbReference type="PANTHER" id="PTHR11986">
    <property type="entry name" value="AMINOTRANSFERASE CLASS III"/>
    <property type="match status" value="1"/>
</dbReference>
<dbReference type="EMBL" id="LIZY01000119">
    <property type="protein sequence ID" value="KPJ62361.1"/>
    <property type="molecule type" value="Genomic_DNA"/>
</dbReference>
<organism evidence="6 7">
    <name type="scientific">candidate division KD3-62 bacterium DG_56</name>
    <dbReference type="NCBI Taxonomy" id="1704032"/>
    <lineage>
        <taxon>Bacteria</taxon>
        <taxon>candidate division KD3-62</taxon>
    </lineage>
</organism>
<dbReference type="Gene3D" id="3.90.1150.10">
    <property type="entry name" value="Aspartate Aminotransferase, domain 1"/>
    <property type="match status" value="1"/>
</dbReference>
<dbReference type="InterPro" id="IPR015424">
    <property type="entry name" value="PyrdxlP-dep_Trfase"/>
</dbReference>
<name>A0A0S7XJV1_9BACT</name>
<evidence type="ECO:0000256" key="4">
    <source>
        <dbReference type="ARBA" id="ARBA00022898"/>
    </source>
</evidence>
<dbReference type="Pfam" id="PF00202">
    <property type="entry name" value="Aminotran_3"/>
    <property type="match status" value="1"/>
</dbReference>
<comment type="caution">
    <text evidence="6">The sequence shown here is derived from an EMBL/GenBank/DDBJ whole genome shotgun (WGS) entry which is preliminary data.</text>
</comment>
<dbReference type="GO" id="GO:0008483">
    <property type="term" value="F:transaminase activity"/>
    <property type="evidence" value="ECO:0007669"/>
    <property type="project" value="UniProtKB-KW"/>
</dbReference>
<evidence type="ECO:0000256" key="2">
    <source>
        <dbReference type="ARBA" id="ARBA00022576"/>
    </source>
</evidence>
<comment type="cofactor">
    <cofactor evidence="1">
        <name>pyridoxal 5'-phosphate</name>
        <dbReference type="ChEBI" id="CHEBI:597326"/>
    </cofactor>
</comment>
<evidence type="ECO:0000256" key="5">
    <source>
        <dbReference type="RuleBase" id="RU003560"/>
    </source>
</evidence>
<gene>
    <name evidence="6" type="ORF">AMK68_05030</name>
</gene>
<dbReference type="PIRSF" id="PIRSF000521">
    <property type="entry name" value="Transaminase_4ab_Lys_Orn"/>
    <property type="match status" value="1"/>
</dbReference>
<dbReference type="InterPro" id="IPR050103">
    <property type="entry name" value="Class-III_PLP-dep_AT"/>
</dbReference>
<dbReference type="InterPro" id="IPR005814">
    <property type="entry name" value="Aminotrans_3"/>
</dbReference>
<sequence length="445" mass="48336">MTQVAQDVAIRTELPGPRAREFLEESLRREPRSMSDQVPIVWKRAQGCFVEDVDGNVFLDFSSGVLVTNIGHSHPKVVAAIREQAGEVINCYDFVSEWRTRLARRLVEITPENLDRAFILTTGSEAVEAALKIARRATGRKEIIGFHGAFHGRTYGAMSVGGQRSSSGTRGFGPFLPGVILAPFPNCYRCPFGLERQSCGLHCLAYLDQMIAAEAEADIACLIVESYQGAAGSIVPPVEWMQGVERWCRERDVVLIMDEVQASFGRTGRMFGFEHFGVCPNLLCLGKGISSTVPLAALVGESRLMDCLEPGSLSSTHGGNPLCCRAGLASIEVIIEERLSENAARVGEVVLAYLRSMVDRHSCAGDARGLGLALALEIVRDQESKQPDPDRARAIVRGCYEQGLLMIAPIGVHGNVLRIAPPLVITEEQALEGCRILDGVLTGMS</sequence>